<organism evidence="2 3">
    <name type="scientific">Streptosporangium vulgare</name>
    <dbReference type="NCBI Taxonomy" id="46190"/>
    <lineage>
        <taxon>Bacteria</taxon>
        <taxon>Bacillati</taxon>
        <taxon>Actinomycetota</taxon>
        <taxon>Actinomycetes</taxon>
        <taxon>Streptosporangiales</taxon>
        <taxon>Streptosporangiaceae</taxon>
        <taxon>Streptosporangium</taxon>
    </lineage>
</organism>
<dbReference type="RefSeq" id="WP_344749585.1">
    <property type="nucleotide sequence ID" value="NZ_BAAAWW010000200.1"/>
</dbReference>
<dbReference type="Gene3D" id="2.130.10.10">
    <property type="entry name" value="YVTN repeat-like/Quinoprotein amine dehydrogenase"/>
    <property type="match status" value="1"/>
</dbReference>
<comment type="caution">
    <text evidence="2">The sequence shown here is derived from an EMBL/GenBank/DDBJ whole genome shotgun (WGS) entry which is preliminary data.</text>
</comment>
<feature type="region of interest" description="Disordered" evidence="1">
    <location>
        <begin position="1"/>
        <end position="21"/>
    </location>
</feature>
<name>A0ABV5TEV6_9ACTN</name>
<reference evidence="2 3" key="1">
    <citation type="submission" date="2024-09" db="EMBL/GenBank/DDBJ databases">
        <authorList>
            <person name="Sun Q."/>
            <person name="Mori K."/>
        </authorList>
    </citation>
    <scope>NUCLEOTIDE SEQUENCE [LARGE SCALE GENOMIC DNA]</scope>
    <source>
        <strain evidence="2 3">JCM 3028</strain>
    </source>
</reference>
<evidence type="ECO:0000313" key="2">
    <source>
        <dbReference type="EMBL" id="MFB9676615.1"/>
    </source>
</evidence>
<evidence type="ECO:0000256" key="1">
    <source>
        <dbReference type="SAM" id="MobiDB-lite"/>
    </source>
</evidence>
<dbReference type="Proteomes" id="UP001589610">
    <property type="component" value="Unassembled WGS sequence"/>
</dbReference>
<gene>
    <name evidence="2" type="ORF">ACFFRH_14060</name>
</gene>
<evidence type="ECO:0000313" key="3">
    <source>
        <dbReference type="Proteomes" id="UP001589610"/>
    </source>
</evidence>
<proteinExistence type="predicted"/>
<sequence length="58" mass="6027">MADAATRPLRQPSGPVTGVGVPMRAGAETKVAFDADGSLLATCCRSGAVQLWRLWPDA</sequence>
<protein>
    <submittedName>
        <fullName evidence="2">WD40 repeat domain-containing protein</fullName>
    </submittedName>
</protein>
<dbReference type="InterPro" id="IPR015943">
    <property type="entry name" value="WD40/YVTN_repeat-like_dom_sf"/>
</dbReference>
<keyword evidence="3" id="KW-1185">Reference proteome</keyword>
<dbReference type="EMBL" id="JBHMBS010000005">
    <property type="protein sequence ID" value="MFB9676615.1"/>
    <property type="molecule type" value="Genomic_DNA"/>
</dbReference>
<accession>A0ABV5TEV6</accession>